<name>A0A2A9NAP8_9AGAR</name>
<keyword evidence="1" id="KW-0175">Coiled coil</keyword>
<keyword evidence="3" id="KW-1185">Reference proteome</keyword>
<dbReference type="AlphaFoldDB" id="A0A2A9NAP8"/>
<sequence length="51" mass="5452">MMVGGGTGGTSEPSWTLEQAFAQIQQLLGAINNLQQTIAQLQNQPPPDSQR</sequence>
<evidence type="ECO:0000313" key="2">
    <source>
        <dbReference type="EMBL" id="PFH44782.1"/>
    </source>
</evidence>
<evidence type="ECO:0000256" key="1">
    <source>
        <dbReference type="SAM" id="Coils"/>
    </source>
</evidence>
<gene>
    <name evidence="2" type="ORF">AMATHDRAFT_10870</name>
</gene>
<evidence type="ECO:0000313" key="3">
    <source>
        <dbReference type="Proteomes" id="UP000242287"/>
    </source>
</evidence>
<feature type="coiled-coil region" evidence="1">
    <location>
        <begin position="17"/>
        <end position="44"/>
    </location>
</feature>
<proteinExistence type="predicted"/>
<reference evidence="2 3" key="1">
    <citation type="submission" date="2014-02" db="EMBL/GenBank/DDBJ databases">
        <title>Transposable element dynamics among asymbiotic and ectomycorrhizal Amanita fungi.</title>
        <authorList>
            <consortium name="DOE Joint Genome Institute"/>
            <person name="Hess J."/>
            <person name="Skrede I."/>
            <person name="Wolfe B."/>
            <person name="LaButti K."/>
            <person name="Ohm R.A."/>
            <person name="Grigoriev I.V."/>
            <person name="Pringle A."/>
        </authorList>
    </citation>
    <scope>NUCLEOTIDE SEQUENCE [LARGE SCALE GENOMIC DNA]</scope>
    <source>
        <strain evidence="2 3">SKay4041</strain>
    </source>
</reference>
<protein>
    <submittedName>
        <fullName evidence="2">Uncharacterized protein</fullName>
    </submittedName>
</protein>
<dbReference type="Proteomes" id="UP000242287">
    <property type="component" value="Unassembled WGS sequence"/>
</dbReference>
<accession>A0A2A9NAP8</accession>
<dbReference type="EMBL" id="KZ302878">
    <property type="protein sequence ID" value="PFH44782.1"/>
    <property type="molecule type" value="Genomic_DNA"/>
</dbReference>
<organism evidence="2 3">
    <name type="scientific">Amanita thiersii Skay4041</name>
    <dbReference type="NCBI Taxonomy" id="703135"/>
    <lineage>
        <taxon>Eukaryota</taxon>
        <taxon>Fungi</taxon>
        <taxon>Dikarya</taxon>
        <taxon>Basidiomycota</taxon>
        <taxon>Agaricomycotina</taxon>
        <taxon>Agaricomycetes</taxon>
        <taxon>Agaricomycetidae</taxon>
        <taxon>Agaricales</taxon>
        <taxon>Pluteineae</taxon>
        <taxon>Amanitaceae</taxon>
        <taxon>Amanita</taxon>
    </lineage>
</organism>